<evidence type="ECO:0000256" key="10">
    <source>
        <dbReference type="RuleBase" id="RU000363"/>
    </source>
</evidence>
<evidence type="ECO:0000256" key="7">
    <source>
        <dbReference type="ARBA" id="ARBA00023140"/>
    </source>
</evidence>
<dbReference type="GO" id="GO:0005777">
    <property type="term" value="C:peroxisome"/>
    <property type="evidence" value="ECO:0007669"/>
    <property type="project" value="UniProtKB-SubCell"/>
</dbReference>
<dbReference type="FunFam" id="3.40.50.720:FF:000185">
    <property type="entry name" value="peroxisomal multifunctional enzyme type 2"/>
    <property type="match status" value="1"/>
</dbReference>
<dbReference type="AlphaFoldDB" id="A0A6S7H7H7"/>
<dbReference type="GO" id="GO:0016491">
    <property type="term" value="F:oxidoreductase activity"/>
    <property type="evidence" value="ECO:0007669"/>
    <property type="project" value="UniProtKB-KW"/>
</dbReference>
<comment type="subcellular location">
    <subcellularLocation>
        <location evidence="1">Peroxisome</location>
    </subcellularLocation>
</comment>
<dbReference type="Pfam" id="PF00106">
    <property type="entry name" value="adh_short"/>
    <property type="match status" value="1"/>
</dbReference>
<dbReference type="Gene3D" id="3.40.50.720">
    <property type="entry name" value="NAD(P)-binding Rossmann-like Domain"/>
    <property type="match status" value="1"/>
</dbReference>
<evidence type="ECO:0000256" key="8">
    <source>
        <dbReference type="ARBA" id="ARBA00023239"/>
    </source>
</evidence>
<dbReference type="InterPro" id="IPR054357">
    <property type="entry name" value="MFE-2_N"/>
</dbReference>
<dbReference type="InterPro" id="IPR036291">
    <property type="entry name" value="NAD(P)-bd_dom_sf"/>
</dbReference>
<dbReference type="Proteomes" id="UP001152795">
    <property type="component" value="Unassembled WGS sequence"/>
</dbReference>
<feature type="domain" description="Ketoreductase" evidence="11">
    <location>
        <begin position="40"/>
        <end position="215"/>
    </location>
</feature>
<dbReference type="SMART" id="SM00822">
    <property type="entry name" value="PKS_KR"/>
    <property type="match status" value="1"/>
</dbReference>
<evidence type="ECO:0000259" key="11">
    <source>
        <dbReference type="SMART" id="SM00822"/>
    </source>
</evidence>
<keyword evidence="13" id="KW-1185">Reference proteome</keyword>
<dbReference type="InterPro" id="IPR002347">
    <property type="entry name" value="SDR_fam"/>
</dbReference>
<evidence type="ECO:0000256" key="3">
    <source>
        <dbReference type="ARBA" id="ARBA00006484"/>
    </source>
</evidence>
<comment type="similarity">
    <text evidence="3 10">Belongs to the short-chain dehydrogenases/reductases (SDR) family.</text>
</comment>
<keyword evidence="7" id="KW-0576">Peroxisome</keyword>
<dbReference type="OrthoDB" id="3592703at2759"/>
<dbReference type="GO" id="GO:0018812">
    <property type="term" value="F:3-hydroxyacyl-CoA dehydratase activity"/>
    <property type="evidence" value="ECO:0007669"/>
    <property type="project" value="UniProtKB-ARBA"/>
</dbReference>
<dbReference type="PRINTS" id="PR00080">
    <property type="entry name" value="SDRFAMILY"/>
</dbReference>
<evidence type="ECO:0000256" key="6">
    <source>
        <dbReference type="ARBA" id="ARBA00023098"/>
    </source>
</evidence>
<keyword evidence="8" id="KW-0456">Lyase</keyword>
<dbReference type="CDD" id="cd05353">
    <property type="entry name" value="hydroxyacyl-CoA-like_DH_SDR_c-like"/>
    <property type="match status" value="1"/>
</dbReference>
<accession>A0A6S7H7H7</accession>
<evidence type="ECO:0000313" key="13">
    <source>
        <dbReference type="Proteomes" id="UP001152795"/>
    </source>
</evidence>
<protein>
    <recommendedName>
        <fullName evidence="9">Peroxisomal multifunctional enzyme type 2</fullName>
    </recommendedName>
</protein>
<dbReference type="InterPro" id="IPR020904">
    <property type="entry name" value="Sc_DH/Rdtase_CS"/>
</dbReference>
<evidence type="ECO:0000256" key="9">
    <source>
        <dbReference type="ARBA" id="ARBA00073497"/>
    </source>
</evidence>
<reference evidence="12" key="1">
    <citation type="submission" date="2020-04" db="EMBL/GenBank/DDBJ databases">
        <authorList>
            <person name="Alioto T."/>
            <person name="Alioto T."/>
            <person name="Gomez Garrido J."/>
        </authorList>
    </citation>
    <scope>NUCLEOTIDE SEQUENCE</scope>
    <source>
        <strain evidence="12">A484AB</strain>
    </source>
</reference>
<dbReference type="InterPro" id="IPR057326">
    <property type="entry name" value="KR_dom"/>
</dbReference>
<gene>
    <name evidence="12" type="ORF">PACLA_8A051886</name>
</gene>
<dbReference type="InterPro" id="IPR051687">
    <property type="entry name" value="Peroxisomal_Beta-Oxidation"/>
</dbReference>
<keyword evidence="5" id="KW-0560">Oxidoreductase</keyword>
<evidence type="ECO:0000256" key="1">
    <source>
        <dbReference type="ARBA" id="ARBA00004275"/>
    </source>
</evidence>
<dbReference type="Gene3D" id="3.10.129.10">
    <property type="entry name" value="Hotdog Thioesterase"/>
    <property type="match status" value="1"/>
</dbReference>
<sequence length="406" mass="43824">MPHFEGWEINNRNLNLFAIVEEPHRPLAKMAAQSIRFDGKVVLITGAGGGLGREYALAFAARGAKVVVNDLGGSPKGEGRSSSLADKVVAEIRAAGGQAVANYESVENGEALVSQAIKAFGRIDILINNAGILRDRSFGNMSTLDWDLVHRVHLRGAFLVTKAAWPHMKKQRYGRIIMTSSTSGVFGNYGQANYSAAKLGLHGLGQTLAIEGERYNIKCNTIIPVADSRLTKGVMPEEVLKMVSPRLVAPFLVYLCHESCNENGGLFFIAGGAAAVIRWQQSKGVNLLSDGRDITAELVRDSWAQVKDWANPSYPANGQGGMTALLTGDVPSTGSDPPAQAEDKFSYTFKDVIQYALGVGVSVKEDGSHLKFLYEGHDDFSVLPTFAIIPGQIKLDFSFPSYDLSM</sequence>
<keyword evidence="6" id="KW-0443">Lipid metabolism</keyword>
<evidence type="ECO:0000313" key="12">
    <source>
        <dbReference type="EMBL" id="CAB4000249.1"/>
    </source>
</evidence>
<dbReference type="PROSITE" id="PS00061">
    <property type="entry name" value="ADH_SHORT"/>
    <property type="match status" value="1"/>
</dbReference>
<dbReference type="SUPFAM" id="SSF51735">
    <property type="entry name" value="NAD(P)-binding Rossmann-fold domains"/>
    <property type="match status" value="1"/>
</dbReference>
<dbReference type="PANTHER" id="PTHR45024">
    <property type="entry name" value="DEHYDROGENASES, SHORT CHAIN"/>
    <property type="match status" value="1"/>
</dbReference>
<organism evidence="12 13">
    <name type="scientific">Paramuricea clavata</name>
    <name type="common">Red gorgonian</name>
    <name type="synonym">Violescent sea-whip</name>
    <dbReference type="NCBI Taxonomy" id="317549"/>
    <lineage>
        <taxon>Eukaryota</taxon>
        <taxon>Metazoa</taxon>
        <taxon>Cnidaria</taxon>
        <taxon>Anthozoa</taxon>
        <taxon>Octocorallia</taxon>
        <taxon>Malacalcyonacea</taxon>
        <taxon>Plexauridae</taxon>
        <taxon>Paramuricea</taxon>
    </lineage>
</organism>
<evidence type="ECO:0000256" key="2">
    <source>
        <dbReference type="ARBA" id="ARBA00005005"/>
    </source>
</evidence>
<dbReference type="InterPro" id="IPR029069">
    <property type="entry name" value="HotDog_dom_sf"/>
</dbReference>
<evidence type="ECO:0000256" key="5">
    <source>
        <dbReference type="ARBA" id="ARBA00023002"/>
    </source>
</evidence>
<dbReference type="PANTHER" id="PTHR45024:SF2">
    <property type="entry name" value="SCP2 DOMAIN-CONTAINING PROTEIN"/>
    <property type="match status" value="1"/>
</dbReference>
<dbReference type="Gene3D" id="1.10.287.4290">
    <property type="match status" value="1"/>
</dbReference>
<dbReference type="PRINTS" id="PR00081">
    <property type="entry name" value="GDHRDH"/>
</dbReference>
<proteinExistence type="inferred from homology"/>
<dbReference type="EMBL" id="CACRXK020003788">
    <property type="protein sequence ID" value="CAB4000249.1"/>
    <property type="molecule type" value="Genomic_DNA"/>
</dbReference>
<keyword evidence="4" id="KW-0276">Fatty acid metabolism</keyword>
<dbReference type="Pfam" id="PF22622">
    <property type="entry name" value="MFE-2_hydrat-2_N"/>
    <property type="match status" value="1"/>
</dbReference>
<comment type="pathway">
    <text evidence="2">Lipid metabolism; fatty acid beta-oxidation.</text>
</comment>
<evidence type="ECO:0000256" key="4">
    <source>
        <dbReference type="ARBA" id="ARBA00022832"/>
    </source>
</evidence>
<dbReference type="GO" id="GO:0006631">
    <property type="term" value="P:fatty acid metabolic process"/>
    <property type="evidence" value="ECO:0007669"/>
    <property type="project" value="UniProtKB-KW"/>
</dbReference>
<name>A0A6S7H7H7_PARCT</name>
<dbReference type="SUPFAM" id="SSF54637">
    <property type="entry name" value="Thioesterase/thiol ester dehydrase-isomerase"/>
    <property type="match status" value="1"/>
</dbReference>
<comment type="caution">
    <text evidence="12">The sequence shown here is derived from an EMBL/GenBank/DDBJ whole genome shotgun (WGS) entry which is preliminary data.</text>
</comment>